<dbReference type="AlphaFoldDB" id="L8H616"/>
<organism evidence="1 2">
    <name type="scientific">Acanthamoeba castellanii (strain ATCC 30010 / Neff)</name>
    <dbReference type="NCBI Taxonomy" id="1257118"/>
    <lineage>
        <taxon>Eukaryota</taxon>
        <taxon>Amoebozoa</taxon>
        <taxon>Discosea</taxon>
        <taxon>Longamoebia</taxon>
        <taxon>Centramoebida</taxon>
        <taxon>Acanthamoebidae</taxon>
        <taxon>Acanthamoeba</taxon>
    </lineage>
</organism>
<evidence type="ECO:0000313" key="1">
    <source>
        <dbReference type="EMBL" id="ELR20959.1"/>
    </source>
</evidence>
<evidence type="ECO:0000313" key="2">
    <source>
        <dbReference type="Proteomes" id="UP000011083"/>
    </source>
</evidence>
<dbReference type="Proteomes" id="UP000011083">
    <property type="component" value="Unassembled WGS sequence"/>
</dbReference>
<dbReference type="VEuPathDB" id="AmoebaDB:ACA1_279410"/>
<dbReference type="GO" id="GO:0005737">
    <property type="term" value="C:cytoplasm"/>
    <property type="evidence" value="ECO:0007669"/>
    <property type="project" value="GOC"/>
</dbReference>
<dbReference type="STRING" id="1257118.L8H616"/>
<dbReference type="GeneID" id="14921832"/>
<name>L8H616_ACACF</name>
<sequence length="70" mass="8059">MSINNPLFLQSFEETQPDEDLRFHYIVHTSLDMIEEKSMAASAGAKKQKSQLDMFLGLLHPHRRAQPMAM</sequence>
<dbReference type="Pfam" id="PF04628">
    <property type="entry name" value="Sedlin_N"/>
    <property type="match status" value="1"/>
</dbReference>
<dbReference type="InterPro" id="IPR006722">
    <property type="entry name" value="Sedlin"/>
</dbReference>
<dbReference type="EMBL" id="KB007908">
    <property type="protein sequence ID" value="ELR20959.1"/>
    <property type="molecule type" value="Genomic_DNA"/>
</dbReference>
<dbReference type="KEGG" id="acan:ACA1_279410"/>
<dbReference type="GO" id="GO:0006888">
    <property type="term" value="P:endoplasmic reticulum to Golgi vesicle-mediated transport"/>
    <property type="evidence" value="ECO:0007669"/>
    <property type="project" value="InterPro"/>
</dbReference>
<keyword evidence="2" id="KW-1185">Reference proteome</keyword>
<protein>
    <submittedName>
        <fullName evidence="1">Uncharacterized protein</fullName>
    </submittedName>
</protein>
<proteinExistence type="predicted"/>
<accession>L8H616</accession>
<dbReference type="OrthoDB" id="10258445at2759"/>
<gene>
    <name evidence="1" type="ORF">ACA1_279410</name>
</gene>
<reference evidence="1 2" key="1">
    <citation type="journal article" date="2013" name="Genome Biol.">
        <title>Genome of Acanthamoeba castellanii highlights extensive lateral gene transfer and early evolution of tyrosine kinase signaling.</title>
        <authorList>
            <person name="Clarke M."/>
            <person name="Lohan A.J."/>
            <person name="Liu B."/>
            <person name="Lagkouvardos I."/>
            <person name="Roy S."/>
            <person name="Zafar N."/>
            <person name="Bertelli C."/>
            <person name="Schilde C."/>
            <person name="Kianianmomeni A."/>
            <person name="Burglin T.R."/>
            <person name="Frech C."/>
            <person name="Turcotte B."/>
            <person name="Kopec K.O."/>
            <person name="Synnott J.M."/>
            <person name="Choo C."/>
            <person name="Paponov I."/>
            <person name="Finkler A."/>
            <person name="Soon Heng Tan C."/>
            <person name="Hutchins A.P."/>
            <person name="Weinmeier T."/>
            <person name="Rattei T."/>
            <person name="Chu J.S."/>
            <person name="Gimenez G."/>
            <person name="Irimia M."/>
            <person name="Rigden D.J."/>
            <person name="Fitzpatrick D.A."/>
            <person name="Lorenzo-Morales J."/>
            <person name="Bateman A."/>
            <person name="Chiu C.H."/>
            <person name="Tang P."/>
            <person name="Hegemann P."/>
            <person name="Fromm H."/>
            <person name="Raoult D."/>
            <person name="Greub G."/>
            <person name="Miranda-Saavedra D."/>
            <person name="Chen N."/>
            <person name="Nash P."/>
            <person name="Ginger M.L."/>
            <person name="Horn M."/>
            <person name="Schaap P."/>
            <person name="Caler L."/>
            <person name="Loftus B."/>
        </authorList>
    </citation>
    <scope>NUCLEOTIDE SEQUENCE [LARGE SCALE GENOMIC DNA]</scope>
    <source>
        <strain evidence="1 2">Neff</strain>
    </source>
</reference>
<dbReference type="RefSeq" id="XP_004344702.1">
    <property type="nucleotide sequence ID" value="XM_004344652.1"/>
</dbReference>
<dbReference type="Gene3D" id="3.30.450.70">
    <property type="match status" value="1"/>
</dbReference>